<keyword evidence="5" id="KW-1185">Reference proteome</keyword>
<dbReference type="PATRIC" id="fig|1280953.3.peg.1616"/>
<dbReference type="PANTHER" id="PTHR10827:SF85">
    <property type="entry name" value="CALCIUM-BINDING PROTEIN"/>
    <property type="match status" value="1"/>
</dbReference>
<proteinExistence type="predicted"/>
<dbReference type="SUPFAM" id="SSF47473">
    <property type="entry name" value="EF-hand"/>
    <property type="match status" value="1"/>
</dbReference>
<dbReference type="Pfam" id="PF13202">
    <property type="entry name" value="EF-hand_5"/>
    <property type="match status" value="2"/>
</dbReference>
<dbReference type="InterPro" id="IPR011992">
    <property type="entry name" value="EF-hand-dom_pair"/>
</dbReference>
<evidence type="ECO:0000259" key="3">
    <source>
        <dbReference type="PROSITE" id="PS50222"/>
    </source>
</evidence>
<evidence type="ECO:0000256" key="2">
    <source>
        <dbReference type="SAM" id="SignalP"/>
    </source>
</evidence>
<evidence type="ECO:0000313" key="4">
    <source>
        <dbReference type="EMBL" id="KDA02873.1"/>
    </source>
</evidence>
<dbReference type="Gene3D" id="1.10.238.10">
    <property type="entry name" value="EF-hand"/>
    <property type="match status" value="2"/>
</dbReference>
<name>A0A059G8V9_9PROT</name>
<dbReference type="RefSeq" id="WP_051624644.1">
    <property type="nucleotide sequence ID" value="NZ_ARYL01000010.1"/>
</dbReference>
<dbReference type="Proteomes" id="UP000024942">
    <property type="component" value="Unassembled WGS sequence"/>
</dbReference>
<feature type="signal peptide" evidence="2">
    <location>
        <begin position="1"/>
        <end position="25"/>
    </location>
</feature>
<dbReference type="eggNOG" id="COG5126">
    <property type="taxonomic scope" value="Bacteria"/>
</dbReference>
<keyword evidence="2" id="KW-0732">Signal</keyword>
<dbReference type="EMBL" id="ARYL01000010">
    <property type="protein sequence ID" value="KDA02873.1"/>
    <property type="molecule type" value="Genomic_DNA"/>
</dbReference>
<feature type="region of interest" description="Disordered" evidence="1">
    <location>
        <begin position="101"/>
        <end position="169"/>
    </location>
</feature>
<evidence type="ECO:0000256" key="1">
    <source>
        <dbReference type="SAM" id="MobiDB-lite"/>
    </source>
</evidence>
<feature type="chain" id="PRO_5001578625" evidence="2">
    <location>
        <begin position="26"/>
        <end position="169"/>
    </location>
</feature>
<accession>A0A059G8V9</accession>
<feature type="compositionally biased region" description="Basic and acidic residues" evidence="1">
    <location>
        <begin position="103"/>
        <end position="129"/>
    </location>
</feature>
<feature type="domain" description="EF-hand" evidence="3">
    <location>
        <begin position="55"/>
        <end position="90"/>
    </location>
</feature>
<protein>
    <submittedName>
        <fullName evidence="4">EF hand domain-containing protein</fullName>
    </submittedName>
</protein>
<dbReference type="Pfam" id="PF13499">
    <property type="entry name" value="EF-hand_7"/>
    <property type="match status" value="1"/>
</dbReference>
<dbReference type="OrthoDB" id="5470953at2"/>
<dbReference type="GO" id="GO:0005509">
    <property type="term" value="F:calcium ion binding"/>
    <property type="evidence" value="ECO:0007669"/>
    <property type="project" value="InterPro"/>
</dbReference>
<gene>
    <name evidence="4" type="ORF">HOC_08007</name>
</gene>
<evidence type="ECO:0000313" key="5">
    <source>
        <dbReference type="Proteomes" id="UP000024942"/>
    </source>
</evidence>
<dbReference type="AlphaFoldDB" id="A0A059G8V9"/>
<comment type="caution">
    <text evidence="4">The sequence shown here is derived from an EMBL/GenBank/DDBJ whole genome shotgun (WGS) entry which is preliminary data.</text>
</comment>
<reference evidence="4 5" key="1">
    <citation type="journal article" date="2014" name="Antonie Van Leeuwenhoek">
        <title>Hyphomonas beringensis sp. nov. and Hyphomonas chukchiensis sp. nov., isolated from surface seawater of the Bering Sea and Chukchi Sea.</title>
        <authorList>
            <person name="Li C."/>
            <person name="Lai Q."/>
            <person name="Li G."/>
            <person name="Dong C."/>
            <person name="Wang J."/>
            <person name="Liao Y."/>
            <person name="Shao Z."/>
        </authorList>
    </citation>
    <scope>NUCLEOTIDE SEQUENCE [LARGE SCALE GENOMIC DNA]</scope>
    <source>
        <strain evidence="4 5">SCH89</strain>
    </source>
</reference>
<dbReference type="InterPro" id="IPR018247">
    <property type="entry name" value="EF_Hand_1_Ca_BS"/>
</dbReference>
<organism evidence="4 5">
    <name type="scientific">Hyphomonas oceanitis SCH89</name>
    <dbReference type="NCBI Taxonomy" id="1280953"/>
    <lineage>
        <taxon>Bacteria</taxon>
        <taxon>Pseudomonadati</taxon>
        <taxon>Pseudomonadota</taxon>
        <taxon>Alphaproteobacteria</taxon>
        <taxon>Hyphomonadales</taxon>
        <taxon>Hyphomonadaceae</taxon>
        <taxon>Hyphomonas</taxon>
    </lineage>
</organism>
<dbReference type="STRING" id="1280953.HOC_08007"/>
<dbReference type="PANTHER" id="PTHR10827">
    <property type="entry name" value="RETICULOCALBIN"/>
    <property type="match status" value="1"/>
</dbReference>
<dbReference type="PROSITE" id="PS00018">
    <property type="entry name" value="EF_HAND_1"/>
    <property type="match status" value="2"/>
</dbReference>
<dbReference type="PROSITE" id="PS50222">
    <property type="entry name" value="EF_HAND_2"/>
    <property type="match status" value="2"/>
</dbReference>
<feature type="domain" description="EF-hand" evidence="3">
    <location>
        <begin position="91"/>
        <end position="126"/>
    </location>
</feature>
<dbReference type="InterPro" id="IPR002048">
    <property type="entry name" value="EF_hand_dom"/>
</dbReference>
<sequence>MKRITLAALLGSVALVVAMPLAAQAERGGDRHGGMRGEHMKAVDANGDGDISKAEVEAFQAKIFAEADANKDGSLTLAEMNAHHEAMEAKRKAERQQAMFAKLDTDSNGKISKAEFETRPMRGMERMDTDGDGTVTEEEREAARAKMKDHRGKWGHRGDGAPPETPDAE</sequence>